<dbReference type="PANTHER" id="PTHR11793:SF13">
    <property type="entry name" value="PROTEIN DAUGHTERLESS"/>
    <property type="match status" value="1"/>
</dbReference>
<evidence type="ECO:0000256" key="6">
    <source>
        <dbReference type="SAM" id="MobiDB-lite"/>
    </source>
</evidence>
<feature type="compositionally biased region" description="Polar residues" evidence="6">
    <location>
        <begin position="580"/>
        <end position="598"/>
    </location>
</feature>
<dbReference type="InterPro" id="IPR051098">
    <property type="entry name" value="NeuroDiff_E-box_TFs"/>
</dbReference>
<dbReference type="GO" id="GO:0046983">
    <property type="term" value="F:protein dimerization activity"/>
    <property type="evidence" value="ECO:0007669"/>
    <property type="project" value="InterPro"/>
</dbReference>
<feature type="region of interest" description="Disordered" evidence="6">
    <location>
        <begin position="951"/>
        <end position="1031"/>
    </location>
</feature>
<dbReference type="Gene3D" id="4.10.280.10">
    <property type="entry name" value="Helix-loop-helix DNA-binding domain"/>
    <property type="match status" value="1"/>
</dbReference>
<feature type="region of interest" description="Disordered" evidence="6">
    <location>
        <begin position="778"/>
        <end position="806"/>
    </location>
</feature>
<dbReference type="SMART" id="SM00353">
    <property type="entry name" value="HLH"/>
    <property type="match status" value="1"/>
</dbReference>
<keyword evidence="3" id="KW-0238">DNA-binding</keyword>
<evidence type="ECO:0000259" key="7">
    <source>
        <dbReference type="PROSITE" id="PS50888"/>
    </source>
</evidence>
<name>A0AA85BD71_9TREM</name>
<proteinExistence type="predicted"/>
<feature type="compositionally biased region" description="Acidic residues" evidence="6">
    <location>
        <begin position="687"/>
        <end position="697"/>
    </location>
</feature>
<sequence>MTTCKSLTISNEGGRLQALNFACLFERSKTGDVYVDMMHSTSSQWLQPLSHSPTTRFSASGLPFNHLHQNLPTQSSPSVMLASQITSSEPLFPLSNTFSVDTQPGTFLADINSEPQPLGPLGTNYYGFSHDLSSGVDSSPANLWYNPSTPTGPMTGSLQRECNINVDCSSGLGRNDDPVQLIPACTSATAKILTSQLYDSMLGGIKDPNSSTVSENDICSRLSSTHTTPSSNLLTGGNYNCPPITTPLSSSSSMSLSSRNRSNIESIIRTDHIHDNRDPCIYTNLNVVPVGGNNTSCMSALCSSGAGNDDIDSRRVIKSSIIPTGIDEPNKREIKSLHFQSNNSLIASSGIFDSYYGIDSVCDGNTIPSGWSNTTNVINPGCVVAGSVHASNFPSHISNDNNNSSACQLTSELTSVPAYPNSNPSIHPESTHPTHVNMGMNYSGVGGVGGNMYGPTTLQPCPLVGLSDSSIQHPCNIPQPVHPLDPNPSYSSIGEYTIHRQSSDITPPSGLIPSVVYEQHSLANLNTHNTTSNNNNSNSSTTTNNNNNYQSDMMSCSREALIALAGSGADEMNFTTRSSNISLTHSSTPTLSASNSTSHGGGRGTRGGRVAGHKRRSSSVNPSNSLNLESNGNSIEANTSDMTLGLSNACPLSSNTGMSSECSSLFGDFDSSRNFGHGRTPSVCGTDSEETIDPDETPEQRAERERSRRQANNARERIRVRDINDAFKELGRMCMMHLNNERPQTKLTILQQAVSLITSLEQQVRERNLNPKQACLKRREEEKSGEAPHFSGSTGGGCGSSSSSSNNTHINSIGSAINRLCNTNSVNYSTPVVTSSSQNPSSHILDYDPRLSHITHGTAVYGENLPIVNSRNDYASSNTGSAGDVCTPGYLHSEVQQCPSETYTHITSQQQPHHLSIVNNSFTKNATNNKSSDNWHSGSIIQSVQSTHSLNNNSQRFGTIGMTSHNSGEEYDDDEDEDDEDDVESSEDETKPSIVRSILKPDIDHDNRHSSVHHSSTSVRPDNNNNSSSGS</sequence>
<keyword evidence="4" id="KW-0804">Transcription</keyword>
<dbReference type="InterPro" id="IPR011598">
    <property type="entry name" value="bHLH_dom"/>
</dbReference>
<dbReference type="Pfam" id="PF00010">
    <property type="entry name" value="HLH"/>
    <property type="match status" value="1"/>
</dbReference>
<dbReference type="GO" id="GO:0000981">
    <property type="term" value="F:DNA-binding transcription factor activity, RNA polymerase II-specific"/>
    <property type="evidence" value="ECO:0007669"/>
    <property type="project" value="TreeGrafter"/>
</dbReference>
<feature type="compositionally biased region" description="Basic and acidic residues" evidence="6">
    <location>
        <begin position="698"/>
        <end position="715"/>
    </location>
</feature>
<dbReference type="FunFam" id="4.10.280.10:FF:000001">
    <property type="entry name" value="Putative transcription factor 12"/>
    <property type="match status" value="1"/>
</dbReference>
<evidence type="ECO:0000313" key="8">
    <source>
        <dbReference type="Proteomes" id="UP000050791"/>
    </source>
</evidence>
<feature type="compositionally biased region" description="Low complexity" evidence="6">
    <location>
        <begin position="618"/>
        <end position="634"/>
    </location>
</feature>
<dbReference type="CDD" id="cd18945">
    <property type="entry name" value="bHLH_E-protein_TCF4_E2-2"/>
    <property type="match status" value="1"/>
</dbReference>
<evidence type="ECO:0000256" key="4">
    <source>
        <dbReference type="ARBA" id="ARBA00023163"/>
    </source>
</evidence>
<dbReference type="GO" id="GO:0005667">
    <property type="term" value="C:transcription regulator complex"/>
    <property type="evidence" value="ECO:0007669"/>
    <property type="project" value="TreeGrafter"/>
</dbReference>
<dbReference type="SUPFAM" id="SSF47459">
    <property type="entry name" value="HLH, helix-loop-helix DNA-binding domain"/>
    <property type="match status" value="1"/>
</dbReference>
<evidence type="ECO:0000313" key="9">
    <source>
        <dbReference type="WBParaSite" id="SMTH1_48970.1"/>
    </source>
</evidence>
<dbReference type="GO" id="GO:0005634">
    <property type="term" value="C:nucleus"/>
    <property type="evidence" value="ECO:0007669"/>
    <property type="project" value="UniProtKB-SubCell"/>
</dbReference>
<feature type="compositionally biased region" description="Gly residues" evidence="6">
    <location>
        <begin position="599"/>
        <end position="610"/>
    </location>
</feature>
<dbReference type="PANTHER" id="PTHR11793">
    <property type="entry name" value="BASIC HELIX-LOOP-HELIX TRANSCRIPTION FACTOR"/>
    <property type="match status" value="1"/>
</dbReference>
<evidence type="ECO:0000256" key="1">
    <source>
        <dbReference type="ARBA" id="ARBA00004123"/>
    </source>
</evidence>
<evidence type="ECO:0000256" key="5">
    <source>
        <dbReference type="ARBA" id="ARBA00023242"/>
    </source>
</evidence>
<evidence type="ECO:0000256" key="3">
    <source>
        <dbReference type="ARBA" id="ARBA00023125"/>
    </source>
</evidence>
<feature type="region of interest" description="Disordered" evidence="6">
    <location>
        <begin position="526"/>
        <end position="551"/>
    </location>
</feature>
<dbReference type="InterPro" id="IPR036638">
    <property type="entry name" value="HLH_DNA-bd_sf"/>
</dbReference>
<feature type="region of interest" description="Disordered" evidence="6">
    <location>
        <begin position="669"/>
        <end position="715"/>
    </location>
</feature>
<dbReference type="GO" id="GO:0000785">
    <property type="term" value="C:chromatin"/>
    <property type="evidence" value="ECO:0007669"/>
    <property type="project" value="TreeGrafter"/>
</dbReference>
<evidence type="ECO:0000256" key="2">
    <source>
        <dbReference type="ARBA" id="ARBA00023015"/>
    </source>
</evidence>
<feature type="region of interest" description="Disordered" evidence="6">
    <location>
        <begin position="580"/>
        <end position="635"/>
    </location>
</feature>
<dbReference type="Proteomes" id="UP000050791">
    <property type="component" value="Unassembled WGS sequence"/>
</dbReference>
<feature type="compositionally biased region" description="Low complexity" evidence="6">
    <location>
        <begin position="526"/>
        <end position="548"/>
    </location>
</feature>
<dbReference type="PROSITE" id="PS50888">
    <property type="entry name" value="BHLH"/>
    <property type="match status" value="1"/>
</dbReference>
<protein>
    <recommendedName>
        <fullName evidence="7">BHLH domain-containing protein</fullName>
    </recommendedName>
</protein>
<organism evidence="8 9">
    <name type="scientific">Schistosoma mattheei</name>
    <dbReference type="NCBI Taxonomy" id="31246"/>
    <lineage>
        <taxon>Eukaryota</taxon>
        <taxon>Metazoa</taxon>
        <taxon>Spiralia</taxon>
        <taxon>Lophotrochozoa</taxon>
        <taxon>Platyhelminthes</taxon>
        <taxon>Trematoda</taxon>
        <taxon>Digenea</taxon>
        <taxon>Strigeidida</taxon>
        <taxon>Schistosomatoidea</taxon>
        <taxon>Schistosomatidae</taxon>
        <taxon>Schistosoma</taxon>
    </lineage>
</organism>
<accession>A0AA85BD71</accession>
<feature type="compositionally biased region" description="Polar residues" evidence="6">
    <location>
        <begin position="1020"/>
        <end position="1031"/>
    </location>
</feature>
<feature type="compositionally biased region" description="Acidic residues" evidence="6">
    <location>
        <begin position="969"/>
        <end position="987"/>
    </location>
</feature>
<feature type="compositionally biased region" description="Basic and acidic residues" evidence="6">
    <location>
        <begin position="999"/>
        <end position="1009"/>
    </location>
</feature>
<dbReference type="GO" id="GO:0000978">
    <property type="term" value="F:RNA polymerase II cis-regulatory region sequence-specific DNA binding"/>
    <property type="evidence" value="ECO:0007669"/>
    <property type="project" value="TreeGrafter"/>
</dbReference>
<comment type="subcellular location">
    <subcellularLocation>
        <location evidence="1">Nucleus</location>
    </subcellularLocation>
</comment>
<keyword evidence="2" id="KW-0805">Transcription regulation</keyword>
<keyword evidence="5" id="KW-0539">Nucleus</keyword>
<feature type="compositionally biased region" description="Polar residues" evidence="6">
    <location>
        <begin position="951"/>
        <end position="966"/>
    </location>
</feature>
<feature type="domain" description="BHLH" evidence="7">
    <location>
        <begin position="707"/>
        <end position="760"/>
    </location>
</feature>
<dbReference type="WBParaSite" id="SMTH1_48970.1">
    <property type="protein sequence ID" value="SMTH1_48970.1"/>
    <property type="gene ID" value="SMTH1_48970"/>
</dbReference>
<dbReference type="AlphaFoldDB" id="A0AA85BD71"/>
<reference evidence="9" key="1">
    <citation type="submission" date="2023-11" db="UniProtKB">
        <authorList>
            <consortium name="WormBaseParasite"/>
        </authorList>
    </citation>
    <scope>IDENTIFICATION</scope>
</reference>